<feature type="chain" id="PRO_5005513366" evidence="3">
    <location>
        <begin position="21"/>
        <end position="577"/>
    </location>
</feature>
<evidence type="ECO:0000313" key="4">
    <source>
        <dbReference type="EMBL" id="GAP34297.1"/>
    </source>
</evidence>
<dbReference type="Gene3D" id="3.40.50.1820">
    <property type="entry name" value="alpha/beta hydrolase"/>
    <property type="match status" value="2"/>
</dbReference>
<dbReference type="STRING" id="1547922.ISF6_4472"/>
<evidence type="ECO:0000256" key="2">
    <source>
        <dbReference type="ARBA" id="ARBA00022801"/>
    </source>
</evidence>
<dbReference type="InterPro" id="IPR029058">
    <property type="entry name" value="AB_hydrolase_fold"/>
</dbReference>
<feature type="signal peptide" evidence="3">
    <location>
        <begin position="1"/>
        <end position="20"/>
    </location>
</feature>
<dbReference type="PANTHER" id="PTHR43037:SF5">
    <property type="entry name" value="FERULOYL ESTERASE"/>
    <property type="match status" value="1"/>
</dbReference>
<dbReference type="OrthoDB" id="9765647at2"/>
<evidence type="ECO:0000256" key="3">
    <source>
        <dbReference type="SAM" id="SignalP"/>
    </source>
</evidence>
<dbReference type="AlphaFoldDB" id="A0A0K8NV75"/>
<dbReference type="Pfam" id="PF10503">
    <property type="entry name" value="Esterase_PHB"/>
    <property type="match status" value="1"/>
</dbReference>
<dbReference type="PROSITE" id="PS51257">
    <property type="entry name" value="PROKAR_LIPOPROTEIN"/>
    <property type="match status" value="1"/>
</dbReference>
<keyword evidence="1 3" id="KW-0732">Signal</keyword>
<sequence>MTLETKPWICPALVAAACLAACGGGSDAPVAAAPAAPAYVPKTCDTSAAALQKQTLTVNGVTREYLEVAPSNITALVAKNVRNVPVVVSYHDAAQDGQKGAAATCWNEVASANGGVAIFPTAVGGNWNTRLEAGAADDVAFTRAVIAAVLAKYGLPGNEQLFVTGVGQGAAMASVMAMASGQLGANSRPTNYVAALATVNGSADPAVFSTSFAPTTLAAWSIKQPGYTGSDAQQIVYWMQQNGITAPAVGTSDAKFQSVVYTNPSYPAQQAITSTTVTPNYAGKDLSQDIWDRWFTKKVKVSDDTRTNGTVRDFLGVAQMGLLDVTKTLSTGVSRRYLVYLPKNYAALTAGGKKLPLVFSLHGRNGAAEFIALTSRWWEVAEKNGFIAVFPQGLNNTWNTGISASNPDVADMLALINQLKADYAVDANRIYMNGQSMGAAFTNRMAVQYPNLFAAVAPCYSGHLGASAYADAIVRTDVPLPVWQCRGQDEITSDFPGSEPAARQFWRVTVNKHLGNPVLQVDGRNATEIYTDGVAEYRWQVRQYQPHFEFEGQSQKLWDEFFKRFARDASGNLVTLP</sequence>
<dbReference type="EMBL" id="BBYR01000007">
    <property type="protein sequence ID" value="GAP34297.1"/>
    <property type="molecule type" value="Genomic_DNA"/>
</dbReference>
<dbReference type="GO" id="GO:0016787">
    <property type="term" value="F:hydrolase activity"/>
    <property type="evidence" value="ECO:0007669"/>
    <property type="project" value="UniProtKB-KW"/>
</dbReference>
<dbReference type="PANTHER" id="PTHR43037">
    <property type="entry name" value="UNNAMED PRODUCT-RELATED"/>
    <property type="match status" value="1"/>
</dbReference>
<comment type="caution">
    <text evidence="4">The sequence shown here is derived from an EMBL/GenBank/DDBJ whole genome shotgun (WGS) entry which is preliminary data.</text>
</comment>
<dbReference type="GO" id="GO:0005576">
    <property type="term" value="C:extracellular region"/>
    <property type="evidence" value="ECO:0007669"/>
    <property type="project" value="InterPro"/>
</dbReference>
<keyword evidence="5" id="KW-1185">Reference proteome</keyword>
<evidence type="ECO:0000256" key="1">
    <source>
        <dbReference type="ARBA" id="ARBA00022729"/>
    </source>
</evidence>
<dbReference type="InterPro" id="IPR050955">
    <property type="entry name" value="Plant_Biomass_Hydrol_Est"/>
</dbReference>
<dbReference type="RefSeq" id="WP_157548563.1">
    <property type="nucleotide sequence ID" value="NZ_BBYR01000007.1"/>
</dbReference>
<dbReference type="InterPro" id="IPR010126">
    <property type="entry name" value="Esterase_phb"/>
</dbReference>
<reference evidence="5" key="1">
    <citation type="submission" date="2015-07" db="EMBL/GenBank/DDBJ databases">
        <title>Discovery of a poly(ethylene terephthalate assimilation.</title>
        <authorList>
            <person name="Yoshida S."/>
            <person name="Hiraga K."/>
            <person name="Takehana T."/>
            <person name="Taniguchi I."/>
            <person name="Yamaji H."/>
            <person name="Maeda Y."/>
            <person name="Toyohara K."/>
            <person name="Miyamoto K."/>
            <person name="Kimura Y."/>
            <person name="Oda K."/>
        </authorList>
    </citation>
    <scope>NUCLEOTIDE SEQUENCE [LARGE SCALE GENOMIC DNA]</scope>
    <source>
        <strain evidence="5">NBRC 110686 / TISTR 2288 / 201-F6</strain>
    </source>
</reference>
<accession>A0A0K8NV75</accession>
<keyword evidence="2" id="KW-0378">Hydrolase</keyword>
<dbReference type="Proteomes" id="UP000037660">
    <property type="component" value="Unassembled WGS sequence"/>
</dbReference>
<name>A0A0K8NV75_PISS1</name>
<organism evidence="4 5">
    <name type="scientific">Piscinibacter sakaiensis</name>
    <name type="common">Ideonella sakaiensis</name>
    <dbReference type="NCBI Taxonomy" id="1547922"/>
    <lineage>
        <taxon>Bacteria</taxon>
        <taxon>Pseudomonadati</taxon>
        <taxon>Pseudomonadota</taxon>
        <taxon>Betaproteobacteria</taxon>
        <taxon>Burkholderiales</taxon>
        <taxon>Sphaerotilaceae</taxon>
        <taxon>Piscinibacter</taxon>
    </lineage>
</organism>
<reference evidence="4 5" key="2">
    <citation type="journal article" date="2016" name="Science">
        <title>A bacterium that degrades and assimilates poly(ethylene terephthalate).</title>
        <authorList>
            <person name="Yoshida S."/>
            <person name="Hiraga K."/>
            <person name="Takehana T."/>
            <person name="Taniguchi I."/>
            <person name="Yamaji H."/>
            <person name="Maeda Y."/>
            <person name="Toyohara K."/>
            <person name="Miyamoto K."/>
            <person name="Kimura Y."/>
            <person name="Oda K."/>
        </authorList>
    </citation>
    <scope>NUCLEOTIDE SEQUENCE [LARGE SCALE GENOMIC DNA]</scope>
    <source>
        <strain evidence="5">NBRC 110686 / TISTR 2288 / 201-F6</strain>
    </source>
</reference>
<evidence type="ECO:0000313" key="5">
    <source>
        <dbReference type="Proteomes" id="UP000037660"/>
    </source>
</evidence>
<protein>
    <submittedName>
        <fullName evidence="4">Poly(3-hydroxybutyrate) depolymerase</fullName>
    </submittedName>
</protein>
<dbReference type="SUPFAM" id="SSF53474">
    <property type="entry name" value="alpha/beta-Hydrolases"/>
    <property type="match status" value="3"/>
</dbReference>
<gene>
    <name evidence="4" type="ORF">ISF6_4472</name>
</gene>
<proteinExistence type="predicted"/>